<accession>A0ABV7Y8I4</accession>
<feature type="transmembrane region" description="Helical" evidence="1">
    <location>
        <begin position="84"/>
        <end position="104"/>
    </location>
</feature>
<dbReference type="InterPro" id="IPR012551">
    <property type="entry name" value="DUF1707_SHOCT-like"/>
</dbReference>
<dbReference type="EMBL" id="JBHRZH010000005">
    <property type="protein sequence ID" value="MFC3760345.1"/>
    <property type="molecule type" value="Genomic_DNA"/>
</dbReference>
<dbReference type="Pfam" id="PF08044">
    <property type="entry name" value="DUF1707"/>
    <property type="match status" value="1"/>
</dbReference>
<keyword evidence="1" id="KW-0812">Transmembrane</keyword>
<dbReference type="PANTHER" id="PTHR40763">
    <property type="entry name" value="MEMBRANE PROTEIN-RELATED"/>
    <property type="match status" value="1"/>
</dbReference>
<keyword evidence="1" id="KW-0472">Membrane</keyword>
<keyword evidence="1" id="KW-1133">Transmembrane helix</keyword>
<dbReference type="RefSeq" id="WP_205122603.1">
    <property type="nucleotide sequence ID" value="NZ_JAFBCM010000001.1"/>
</dbReference>
<evidence type="ECO:0000259" key="2">
    <source>
        <dbReference type="Pfam" id="PF08044"/>
    </source>
</evidence>
<gene>
    <name evidence="3" type="ORF">ACFOUW_05815</name>
</gene>
<reference evidence="4" key="1">
    <citation type="journal article" date="2019" name="Int. J. Syst. Evol. Microbiol.">
        <title>The Global Catalogue of Microorganisms (GCM) 10K type strain sequencing project: providing services to taxonomists for standard genome sequencing and annotation.</title>
        <authorList>
            <consortium name="The Broad Institute Genomics Platform"/>
            <consortium name="The Broad Institute Genome Sequencing Center for Infectious Disease"/>
            <person name="Wu L."/>
            <person name="Ma J."/>
        </authorList>
    </citation>
    <scope>NUCLEOTIDE SEQUENCE [LARGE SCALE GENOMIC DNA]</scope>
    <source>
        <strain evidence="4">CGMCC 4.7241</strain>
    </source>
</reference>
<feature type="domain" description="DUF1707" evidence="2">
    <location>
        <begin position="6"/>
        <end position="58"/>
    </location>
</feature>
<proteinExistence type="predicted"/>
<keyword evidence="4" id="KW-1185">Reference proteome</keyword>
<sequence length="141" mass="15697">MTDLEMRAADQDRERVVRQLSEHLATGRLTMPEFDERVSAAYEARTYGALDQLLRDLPREELARPAAASVAATAPRRKRDHGVWASWLATSVIVLFIYLMTSLGSGEAGYFWPMWVIGPWGLLLAIGTAAERLNAPRPTQG</sequence>
<evidence type="ECO:0000313" key="3">
    <source>
        <dbReference type="EMBL" id="MFC3760345.1"/>
    </source>
</evidence>
<evidence type="ECO:0000313" key="4">
    <source>
        <dbReference type="Proteomes" id="UP001595699"/>
    </source>
</evidence>
<evidence type="ECO:0000256" key="1">
    <source>
        <dbReference type="SAM" id="Phobius"/>
    </source>
</evidence>
<comment type="caution">
    <text evidence="3">The sequence shown here is derived from an EMBL/GenBank/DDBJ whole genome shotgun (WGS) entry which is preliminary data.</text>
</comment>
<protein>
    <submittedName>
        <fullName evidence="3">DUF1707 domain-containing protein</fullName>
    </submittedName>
</protein>
<name>A0ABV7Y8I4_9ACTN</name>
<organism evidence="3 4">
    <name type="scientific">Tenggerimyces flavus</name>
    <dbReference type="NCBI Taxonomy" id="1708749"/>
    <lineage>
        <taxon>Bacteria</taxon>
        <taxon>Bacillati</taxon>
        <taxon>Actinomycetota</taxon>
        <taxon>Actinomycetes</taxon>
        <taxon>Propionibacteriales</taxon>
        <taxon>Nocardioidaceae</taxon>
        <taxon>Tenggerimyces</taxon>
    </lineage>
</organism>
<dbReference type="Proteomes" id="UP001595699">
    <property type="component" value="Unassembled WGS sequence"/>
</dbReference>
<feature type="transmembrane region" description="Helical" evidence="1">
    <location>
        <begin position="110"/>
        <end position="130"/>
    </location>
</feature>
<dbReference type="PANTHER" id="PTHR40763:SF4">
    <property type="entry name" value="DUF1707 DOMAIN-CONTAINING PROTEIN"/>
    <property type="match status" value="1"/>
</dbReference>